<evidence type="ECO:0000256" key="1">
    <source>
        <dbReference type="SAM" id="Phobius"/>
    </source>
</evidence>
<accession>A0A1G2HKW1</accession>
<dbReference type="EMBL" id="MHOJ01000002">
    <property type="protein sequence ID" value="OGZ63093.1"/>
    <property type="molecule type" value="Genomic_DNA"/>
</dbReference>
<keyword evidence="1" id="KW-0472">Membrane</keyword>
<evidence type="ECO:0000313" key="2">
    <source>
        <dbReference type="EMBL" id="OGZ63093.1"/>
    </source>
</evidence>
<reference evidence="2 3" key="1">
    <citation type="journal article" date="2016" name="Nat. Commun.">
        <title>Thousands of microbial genomes shed light on interconnected biogeochemical processes in an aquifer system.</title>
        <authorList>
            <person name="Anantharaman K."/>
            <person name="Brown C.T."/>
            <person name="Hug L.A."/>
            <person name="Sharon I."/>
            <person name="Castelle C.J."/>
            <person name="Probst A.J."/>
            <person name="Thomas B.C."/>
            <person name="Singh A."/>
            <person name="Wilkins M.J."/>
            <person name="Karaoz U."/>
            <person name="Brodie E.L."/>
            <person name="Williams K.H."/>
            <person name="Hubbard S.S."/>
            <person name="Banfield J.F."/>
        </authorList>
    </citation>
    <scope>NUCLEOTIDE SEQUENCE [LARGE SCALE GENOMIC DNA]</scope>
</reference>
<proteinExistence type="predicted"/>
<keyword evidence="1" id="KW-0812">Transmembrane</keyword>
<evidence type="ECO:0008006" key="4">
    <source>
        <dbReference type="Google" id="ProtNLM"/>
    </source>
</evidence>
<dbReference type="AlphaFoldDB" id="A0A1G2HKW1"/>
<name>A0A1G2HKW1_9BACT</name>
<sequence>MISFLLKTLYTKKFLSLILLGMLLVVTFSAYILFSIGAVRGEYKIKELKNKIIDTEKLNNQLRINLTSASSLDHILEVSGSLSYVEIERVNYIEKSDGSPFAIK</sequence>
<comment type="caution">
    <text evidence="2">The sequence shown here is derived from an EMBL/GenBank/DDBJ whole genome shotgun (WGS) entry which is preliminary data.</text>
</comment>
<keyword evidence="1" id="KW-1133">Transmembrane helix</keyword>
<organism evidence="2 3">
    <name type="scientific">Candidatus Spechtbacteria bacterium RIFCSPLOWO2_02_FULL_38_8</name>
    <dbReference type="NCBI Taxonomy" id="1802164"/>
    <lineage>
        <taxon>Bacteria</taxon>
        <taxon>Candidatus Spechtiibacteriota</taxon>
    </lineage>
</organism>
<evidence type="ECO:0000313" key="3">
    <source>
        <dbReference type="Proteomes" id="UP000178509"/>
    </source>
</evidence>
<dbReference type="Proteomes" id="UP000178509">
    <property type="component" value="Unassembled WGS sequence"/>
</dbReference>
<gene>
    <name evidence="2" type="ORF">A3H51_00445</name>
</gene>
<protein>
    <recommendedName>
        <fullName evidence="4">Cell division protein FtsL</fullName>
    </recommendedName>
</protein>
<feature type="transmembrane region" description="Helical" evidence="1">
    <location>
        <begin position="14"/>
        <end position="39"/>
    </location>
</feature>
<dbReference type="STRING" id="1802164.A3H51_00445"/>